<organism evidence="3 4">
    <name type="scientific">Streptomyces brevispora</name>
    <dbReference type="NCBI Taxonomy" id="887462"/>
    <lineage>
        <taxon>Bacteria</taxon>
        <taxon>Bacillati</taxon>
        <taxon>Actinomycetota</taxon>
        <taxon>Actinomycetes</taxon>
        <taxon>Kitasatosporales</taxon>
        <taxon>Streptomycetaceae</taxon>
        <taxon>Streptomyces</taxon>
    </lineage>
</organism>
<protein>
    <submittedName>
        <fullName evidence="3">Uncharacterized protein DUF4157</fullName>
    </submittedName>
</protein>
<feature type="domain" description="eCIS core" evidence="2">
    <location>
        <begin position="89"/>
        <end position="160"/>
    </location>
</feature>
<reference evidence="3 4" key="1">
    <citation type="submission" date="2019-06" db="EMBL/GenBank/DDBJ databases">
        <title>Sequencing the genomes of 1000 actinobacteria strains.</title>
        <authorList>
            <person name="Klenk H.-P."/>
        </authorList>
    </citation>
    <scope>NUCLEOTIDE SEQUENCE [LARGE SCALE GENOMIC DNA]</scope>
    <source>
        <strain evidence="3 4">DSM 42059</strain>
    </source>
</reference>
<name>A0A561TUI6_9ACTN</name>
<feature type="compositionally biased region" description="Low complexity" evidence="1">
    <location>
        <begin position="224"/>
        <end position="239"/>
    </location>
</feature>
<evidence type="ECO:0000313" key="4">
    <source>
        <dbReference type="Proteomes" id="UP000318186"/>
    </source>
</evidence>
<feature type="compositionally biased region" description="Polar residues" evidence="1">
    <location>
        <begin position="166"/>
        <end position="175"/>
    </location>
</feature>
<feature type="region of interest" description="Disordered" evidence="1">
    <location>
        <begin position="159"/>
        <end position="184"/>
    </location>
</feature>
<proteinExistence type="predicted"/>
<dbReference type="Pfam" id="PF13699">
    <property type="entry name" value="eCIS_core"/>
    <property type="match status" value="1"/>
</dbReference>
<dbReference type="InterPro" id="IPR025295">
    <property type="entry name" value="eCIS_core_dom"/>
</dbReference>
<accession>A0A561TUI6</accession>
<evidence type="ECO:0000313" key="3">
    <source>
        <dbReference type="EMBL" id="TWF90772.1"/>
    </source>
</evidence>
<gene>
    <name evidence="3" type="ORF">FHX80_13188</name>
</gene>
<dbReference type="Proteomes" id="UP000318186">
    <property type="component" value="Unassembled WGS sequence"/>
</dbReference>
<evidence type="ECO:0000256" key="1">
    <source>
        <dbReference type="SAM" id="MobiDB-lite"/>
    </source>
</evidence>
<comment type="caution">
    <text evidence="3">The sequence shown here is derived from an EMBL/GenBank/DDBJ whole genome shotgun (WGS) entry which is preliminary data.</text>
</comment>
<dbReference type="EMBL" id="VIWW01000003">
    <property type="protein sequence ID" value="TWF90772.1"/>
    <property type="molecule type" value="Genomic_DNA"/>
</dbReference>
<sequence>MQTSGQRAERTEQTQSPRPVRGRADARHEMSGGAAAVPPPLTADALRAAQRGMGNAAVILMIARRARPAASPEQLDPGVHEVLRSAGKPLDGPVRQEMESRFGTEFSGVRMHTGAAAARSARAIGARAYTSGSHVVLGDGGGDKHTLAHELTHVVQQRNGPVAGTDQGNSLSVSHPSDRFEREAETNAHRVMAGPVPVRQAAAATESPPGEASARQTADGEASAAAPTVARRPARTPVVQRKGHEELSGKLPSPASGTSVSSFLKSFSLRPAQDDPVVAGLRKDIEAYDSDPKRDPAHCFQQLATLLLAVSSAEDDRPAKEGGAVKTFLIAAREALTAEKDVVTGQMVRDNQFPEGARGPFEAMTRNGMLWNEDGWADNAVAFAMSGPSYFRELSEINRAGMAKEIAGRGSRGWVDNVKKALEIALKQSVLCHYTSQDRADQLVQQGTLKSKTALLGENPDAPNNSEAYDKHVLANEDFVFFFLEAEGSEPRGTRFGKVRIEIPLDKSPLESQGWLMLSDFAQREYPTIHAHAADPADTASKLPTREDAFAAEFSVPVRNFDLGTGKARMDDDEFMTRRGREQEDERRGQILFAMAQAAADPHSEMTYGSDEGRKAYPEQLRSNTLRGSDIVPGLVERAVLEIMRLEEVNPALANRLKGMSGPDLMKYLLKDLLRPQAMLPNTVDLSQARVRSVS</sequence>
<feature type="region of interest" description="Disordered" evidence="1">
    <location>
        <begin position="200"/>
        <end position="256"/>
    </location>
</feature>
<evidence type="ECO:0000259" key="2">
    <source>
        <dbReference type="Pfam" id="PF13699"/>
    </source>
</evidence>
<dbReference type="RefSeq" id="WP_244318771.1">
    <property type="nucleotide sequence ID" value="NZ_VIWW01000003.1"/>
</dbReference>
<dbReference type="AlphaFoldDB" id="A0A561TUI6"/>
<feature type="region of interest" description="Disordered" evidence="1">
    <location>
        <begin position="1"/>
        <end position="39"/>
    </location>
</feature>